<dbReference type="GO" id="GO:0000329">
    <property type="term" value="C:fungal-type vacuole membrane"/>
    <property type="evidence" value="ECO:0007669"/>
    <property type="project" value="UniProtKB-ARBA"/>
</dbReference>
<evidence type="ECO:0000256" key="7">
    <source>
        <dbReference type="ARBA" id="ARBA00022989"/>
    </source>
</evidence>
<protein>
    <recommendedName>
        <fullName evidence="10">ABC transmembrane type-1 domain-containing protein</fullName>
    </recommendedName>
</protein>
<reference evidence="12" key="1">
    <citation type="journal article" date="2011" name="Proc. Natl. Acad. Sci. U.S.A.">
        <title>Obligate biotrophy features unraveled by the genomic analysis of rust fungi.</title>
        <authorList>
            <person name="Duplessis S."/>
            <person name="Cuomo C.A."/>
            <person name="Lin Y.-C."/>
            <person name="Aerts A."/>
            <person name="Tisserant E."/>
            <person name="Veneault-Fourrey C."/>
            <person name="Joly D.L."/>
            <person name="Hacquard S."/>
            <person name="Amselem J."/>
            <person name="Cantarel B.L."/>
            <person name="Chiu R."/>
            <person name="Coutinho P.M."/>
            <person name="Feau N."/>
            <person name="Field M."/>
            <person name="Frey P."/>
            <person name="Gelhaye E."/>
            <person name="Goldberg J."/>
            <person name="Grabherr M.G."/>
            <person name="Kodira C.D."/>
            <person name="Kohler A."/>
            <person name="Kuees U."/>
            <person name="Lindquist E.A."/>
            <person name="Lucas S.M."/>
            <person name="Mago R."/>
            <person name="Mauceli E."/>
            <person name="Morin E."/>
            <person name="Murat C."/>
            <person name="Pangilinan J.L."/>
            <person name="Park R."/>
            <person name="Pearson M."/>
            <person name="Quesneville H."/>
            <person name="Rouhier N."/>
            <person name="Sakthikumar S."/>
            <person name="Salamov A.A."/>
            <person name="Schmutz J."/>
            <person name="Selles B."/>
            <person name="Shapiro H."/>
            <person name="Tanguay P."/>
            <person name="Tuskan G.A."/>
            <person name="Henrissat B."/>
            <person name="Van de Peer Y."/>
            <person name="Rouze P."/>
            <person name="Ellis J.G."/>
            <person name="Dodds P.N."/>
            <person name="Schein J.E."/>
            <person name="Zhong S."/>
            <person name="Hamelin R.C."/>
            <person name="Grigoriev I.V."/>
            <person name="Szabo L.J."/>
            <person name="Martin F."/>
        </authorList>
    </citation>
    <scope>NUCLEOTIDE SEQUENCE [LARGE SCALE GENOMIC DNA]</scope>
    <source>
        <strain evidence="12">98AG31 / pathotype 3-4-7</strain>
    </source>
</reference>
<dbReference type="InParanoid" id="F4RYK8"/>
<evidence type="ECO:0000256" key="2">
    <source>
        <dbReference type="ARBA" id="ARBA00022448"/>
    </source>
</evidence>
<dbReference type="InterPro" id="IPR003439">
    <property type="entry name" value="ABC_transporter-like_ATP-bd"/>
</dbReference>
<comment type="subcellular location">
    <subcellularLocation>
        <location evidence="1">Endomembrane system</location>
        <topology evidence="1">Multi-pass membrane protein</topology>
    </subcellularLocation>
</comment>
<dbReference type="Pfam" id="PF00005">
    <property type="entry name" value="ABC_tran"/>
    <property type="match status" value="1"/>
</dbReference>
<keyword evidence="4" id="KW-0677">Repeat</keyword>
<sequence length="306" mass="33307">GVVTVVAVVSWTVPTFLFICIPLLLIYKQIQSYYLATLRELKRIDTVTKSPIFAMLGETLNGLATIHAFGHQVSDTNNLNNCRLDQNQEAYFGSIVSNRWLAVWLELIGSLMIVSAAALAVSGVIANVNGLDSGMVGILMSYALSITQSLNWLVRSVTEVETNIVSCECVLEYSKIAPEGVNENNQNLEPEPEWPSRGEICFENVEACYRPELDLVLKGVSFTANAGEKVGICGRMGAGKLTITLSIFRLINLSSGRITIDGVNISTLSLSGLRSQMLIIPQDSQCFEGTLRENLAPSGIVSDEKL</sequence>
<dbReference type="PANTHER" id="PTHR24223:SF443">
    <property type="entry name" value="MULTIDRUG-RESISTANCE LIKE PROTEIN 1, ISOFORM I"/>
    <property type="match status" value="1"/>
</dbReference>
<dbReference type="InterPro" id="IPR050173">
    <property type="entry name" value="ABC_transporter_C-like"/>
</dbReference>
<dbReference type="Pfam" id="PF00664">
    <property type="entry name" value="ABC_membrane"/>
    <property type="match status" value="1"/>
</dbReference>
<dbReference type="PROSITE" id="PS50929">
    <property type="entry name" value="ABC_TM1F"/>
    <property type="match status" value="1"/>
</dbReference>
<dbReference type="Gene3D" id="1.20.1560.10">
    <property type="entry name" value="ABC transporter type 1, transmembrane domain"/>
    <property type="match status" value="1"/>
</dbReference>
<dbReference type="VEuPathDB" id="FungiDB:MELLADRAFT_38572"/>
<feature type="domain" description="ABC transmembrane type-1" evidence="10">
    <location>
        <begin position="1"/>
        <end position="162"/>
    </location>
</feature>
<dbReference type="InterPro" id="IPR036640">
    <property type="entry name" value="ABC1_TM_sf"/>
</dbReference>
<dbReference type="eggNOG" id="KOG0054">
    <property type="taxonomic scope" value="Eukaryota"/>
</dbReference>
<dbReference type="SUPFAM" id="SSF52540">
    <property type="entry name" value="P-loop containing nucleoside triphosphate hydrolases"/>
    <property type="match status" value="1"/>
</dbReference>
<dbReference type="STRING" id="747676.F4RYK8"/>
<dbReference type="FunFam" id="3.40.50.300:FF:004162">
    <property type="entry name" value="ATP binding cassette subfamily C member 5"/>
    <property type="match status" value="1"/>
</dbReference>
<dbReference type="Gene3D" id="3.40.50.300">
    <property type="entry name" value="P-loop containing nucleotide triphosphate hydrolases"/>
    <property type="match status" value="1"/>
</dbReference>
<dbReference type="InterPro" id="IPR027417">
    <property type="entry name" value="P-loop_NTPase"/>
</dbReference>
<feature type="transmembrane region" description="Helical" evidence="9">
    <location>
        <begin position="134"/>
        <end position="154"/>
    </location>
</feature>
<dbReference type="GO" id="GO:0012505">
    <property type="term" value="C:endomembrane system"/>
    <property type="evidence" value="ECO:0007669"/>
    <property type="project" value="UniProtKB-SubCell"/>
</dbReference>
<dbReference type="PANTHER" id="PTHR24223">
    <property type="entry name" value="ATP-BINDING CASSETTE SUB-FAMILY C"/>
    <property type="match status" value="1"/>
</dbReference>
<feature type="non-terminal residue" evidence="11">
    <location>
        <position position="1"/>
    </location>
</feature>
<keyword evidence="3 9" id="KW-0812">Transmembrane</keyword>
<feature type="transmembrane region" description="Helical" evidence="9">
    <location>
        <begin position="6"/>
        <end position="27"/>
    </location>
</feature>
<evidence type="ECO:0000313" key="12">
    <source>
        <dbReference type="Proteomes" id="UP000001072"/>
    </source>
</evidence>
<dbReference type="HOGENOM" id="CLU_000604_27_9_1"/>
<evidence type="ECO:0000256" key="6">
    <source>
        <dbReference type="ARBA" id="ARBA00022840"/>
    </source>
</evidence>
<dbReference type="GO" id="GO:0016887">
    <property type="term" value="F:ATP hydrolysis activity"/>
    <property type="evidence" value="ECO:0007669"/>
    <property type="project" value="InterPro"/>
</dbReference>
<keyword evidence="8 9" id="KW-0472">Membrane</keyword>
<dbReference type="GeneID" id="18927729"/>
<dbReference type="OrthoDB" id="6500128at2759"/>
<evidence type="ECO:0000256" key="4">
    <source>
        <dbReference type="ARBA" id="ARBA00022737"/>
    </source>
</evidence>
<proteinExistence type="predicted"/>
<keyword evidence="6" id="KW-0067">ATP-binding</keyword>
<evidence type="ECO:0000313" key="11">
    <source>
        <dbReference type="EMBL" id="EGG02490.1"/>
    </source>
</evidence>
<dbReference type="SUPFAM" id="SSF90123">
    <property type="entry name" value="ABC transporter transmembrane region"/>
    <property type="match status" value="1"/>
</dbReference>
<keyword evidence="5" id="KW-0547">Nucleotide-binding</keyword>
<organism evidence="12">
    <name type="scientific">Melampsora larici-populina (strain 98AG31 / pathotype 3-4-7)</name>
    <name type="common">Poplar leaf rust fungus</name>
    <dbReference type="NCBI Taxonomy" id="747676"/>
    <lineage>
        <taxon>Eukaryota</taxon>
        <taxon>Fungi</taxon>
        <taxon>Dikarya</taxon>
        <taxon>Basidiomycota</taxon>
        <taxon>Pucciniomycotina</taxon>
        <taxon>Pucciniomycetes</taxon>
        <taxon>Pucciniales</taxon>
        <taxon>Melampsoraceae</taxon>
        <taxon>Melampsora</taxon>
    </lineage>
</organism>
<dbReference type="AlphaFoldDB" id="F4RYK8"/>
<dbReference type="GO" id="GO:0005524">
    <property type="term" value="F:ATP binding"/>
    <property type="evidence" value="ECO:0007669"/>
    <property type="project" value="UniProtKB-KW"/>
</dbReference>
<accession>F4RYK8</accession>
<dbReference type="EMBL" id="GL883130">
    <property type="protein sequence ID" value="EGG02490.1"/>
    <property type="molecule type" value="Genomic_DNA"/>
</dbReference>
<evidence type="ECO:0000259" key="10">
    <source>
        <dbReference type="PROSITE" id="PS50929"/>
    </source>
</evidence>
<name>F4RYK8_MELLP</name>
<dbReference type="KEGG" id="mlr:MELLADRAFT_38572"/>
<dbReference type="Proteomes" id="UP000001072">
    <property type="component" value="Unassembled WGS sequence"/>
</dbReference>
<evidence type="ECO:0000256" key="9">
    <source>
        <dbReference type="SAM" id="Phobius"/>
    </source>
</evidence>
<evidence type="ECO:0000256" key="1">
    <source>
        <dbReference type="ARBA" id="ARBA00004127"/>
    </source>
</evidence>
<dbReference type="GO" id="GO:0140359">
    <property type="term" value="F:ABC-type transporter activity"/>
    <property type="evidence" value="ECO:0007669"/>
    <property type="project" value="InterPro"/>
</dbReference>
<gene>
    <name evidence="11" type="ORF">MELLADRAFT_38572</name>
</gene>
<dbReference type="RefSeq" id="XP_007414179.1">
    <property type="nucleotide sequence ID" value="XM_007414117.1"/>
</dbReference>
<evidence type="ECO:0000256" key="8">
    <source>
        <dbReference type="ARBA" id="ARBA00023136"/>
    </source>
</evidence>
<keyword evidence="2" id="KW-0813">Transport</keyword>
<keyword evidence="12" id="KW-1185">Reference proteome</keyword>
<dbReference type="InterPro" id="IPR011527">
    <property type="entry name" value="ABC1_TM_dom"/>
</dbReference>
<feature type="transmembrane region" description="Helical" evidence="9">
    <location>
        <begin position="101"/>
        <end position="128"/>
    </location>
</feature>
<evidence type="ECO:0000256" key="5">
    <source>
        <dbReference type="ARBA" id="ARBA00022741"/>
    </source>
</evidence>
<keyword evidence="7 9" id="KW-1133">Transmembrane helix</keyword>
<evidence type="ECO:0000256" key="3">
    <source>
        <dbReference type="ARBA" id="ARBA00022692"/>
    </source>
</evidence>